<evidence type="ECO:0000313" key="8">
    <source>
        <dbReference type="EMBL" id="WZN65166.1"/>
    </source>
</evidence>
<dbReference type="InterPro" id="IPR013083">
    <property type="entry name" value="Znf_RING/FYVE/PHD"/>
</dbReference>
<dbReference type="SUPFAM" id="SSF57850">
    <property type="entry name" value="RING/U-box"/>
    <property type="match status" value="1"/>
</dbReference>
<dbReference type="InterPro" id="IPR001841">
    <property type="entry name" value="Znf_RING"/>
</dbReference>
<name>A0AAX4PH07_9CHLO</name>
<dbReference type="Gene3D" id="3.30.40.10">
    <property type="entry name" value="Zinc/RING finger domain, C3HC4 (zinc finger)"/>
    <property type="match status" value="1"/>
</dbReference>
<dbReference type="PROSITE" id="PS50089">
    <property type="entry name" value="ZF_RING_2"/>
    <property type="match status" value="1"/>
</dbReference>
<dbReference type="PROSITE" id="PS00518">
    <property type="entry name" value="ZF_RING_1"/>
    <property type="match status" value="1"/>
</dbReference>
<keyword evidence="3" id="KW-0862">Zinc</keyword>
<sequence>MKCVIECPICMSGDQDTDWRTLEECGHTFCYDCLEKSFHMDRAMKRPKPSCPQCRSQPCMTGIWAVDELTFKTFLPLGRQSETQTQSQSPPVVEQEDVGAGERVETGGNASTPQHEASPGPAAGSSRPRRKTCAEWRQEVAALEDQLEKKEVALEALRKDAVEAGVRASKEKAKLIQAEVQHKSQLDRKSKEVERLRKKVMEERDRFSKEHERLQRLQLQVANQSFFTDTNLDIESINRGVRGQDVASANSLLTSALAFRNQEYNKLQYRHKELREERDGSEEIRGKVESQALENRRLKDKIRKVTEDLEKLRRLREAPGRAEGEPIRPPRFGVPMGGIGSRCKAVPGFIDPGKQRSSERDRGSLIFDAPDGFGGKRKVPLRSLDQNAAAKRRRPSSNQVLSPHFGAAARSGKVPSARGGSGAIKLNGEALDPNRHAGLTMGHFFGRDR</sequence>
<gene>
    <name evidence="8" type="ORF">HKI87_11g67230</name>
</gene>
<protein>
    <submittedName>
        <fullName evidence="8">RING-type domain-containing protein</fullName>
    </submittedName>
</protein>
<dbReference type="InterPro" id="IPR017907">
    <property type="entry name" value="Znf_RING_CS"/>
</dbReference>
<feature type="region of interest" description="Disordered" evidence="6">
    <location>
        <begin position="80"/>
        <end position="133"/>
    </location>
</feature>
<feature type="region of interest" description="Disordered" evidence="6">
    <location>
        <begin position="347"/>
        <end position="371"/>
    </location>
</feature>
<keyword evidence="5" id="KW-0175">Coiled coil</keyword>
<keyword evidence="2 4" id="KW-0863">Zinc-finger</keyword>
<dbReference type="AlphaFoldDB" id="A0AAX4PH07"/>
<feature type="domain" description="RING-type" evidence="7">
    <location>
        <begin position="7"/>
        <end position="55"/>
    </location>
</feature>
<feature type="compositionally biased region" description="Basic and acidic residues" evidence="6">
    <location>
        <begin position="353"/>
        <end position="363"/>
    </location>
</feature>
<proteinExistence type="predicted"/>
<evidence type="ECO:0000256" key="2">
    <source>
        <dbReference type="ARBA" id="ARBA00022771"/>
    </source>
</evidence>
<evidence type="ECO:0000313" key="9">
    <source>
        <dbReference type="Proteomes" id="UP001472866"/>
    </source>
</evidence>
<organism evidence="8 9">
    <name type="scientific">Chloropicon roscoffensis</name>
    <dbReference type="NCBI Taxonomy" id="1461544"/>
    <lineage>
        <taxon>Eukaryota</taxon>
        <taxon>Viridiplantae</taxon>
        <taxon>Chlorophyta</taxon>
        <taxon>Chloropicophyceae</taxon>
        <taxon>Chloropicales</taxon>
        <taxon>Chloropicaceae</taxon>
        <taxon>Chloropicon</taxon>
    </lineage>
</organism>
<evidence type="ECO:0000256" key="3">
    <source>
        <dbReference type="ARBA" id="ARBA00022833"/>
    </source>
</evidence>
<reference evidence="8 9" key="1">
    <citation type="submission" date="2024-03" db="EMBL/GenBank/DDBJ databases">
        <title>Complete genome sequence of the green alga Chloropicon roscoffensis RCC1871.</title>
        <authorList>
            <person name="Lemieux C."/>
            <person name="Pombert J.-F."/>
            <person name="Otis C."/>
            <person name="Turmel M."/>
        </authorList>
    </citation>
    <scope>NUCLEOTIDE SEQUENCE [LARGE SCALE GENOMIC DNA]</scope>
    <source>
        <strain evidence="8 9">RCC1871</strain>
    </source>
</reference>
<feature type="compositionally biased region" description="Low complexity" evidence="6">
    <location>
        <begin position="80"/>
        <end position="89"/>
    </location>
</feature>
<dbReference type="Proteomes" id="UP001472866">
    <property type="component" value="Chromosome 11"/>
</dbReference>
<keyword evidence="9" id="KW-1185">Reference proteome</keyword>
<dbReference type="Pfam" id="PF13639">
    <property type="entry name" value="zf-RING_2"/>
    <property type="match status" value="1"/>
</dbReference>
<accession>A0AAX4PH07</accession>
<evidence type="ECO:0000256" key="5">
    <source>
        <dbReference type="SAM" id="Coils"/>
    </source>
</evidence>
<feature type="coiled-coil region" evidence="5">
    <location>
        <begin position="257"/>
        <end position="315"/>
    </location>
</feature>
<feature type="coiled-coil region" evidence="5">
    <location>
        <begin position="133"/>
        <end position="217"/>
    </location>
</feature>
<feature type="region of interest" description="Disordered" evidence="6">
    <location>
        <begin position="387"/>
        <end position="421"/>
    </location>
</feature>
<evidence type="ECO:0000256" key="4">
    <source>
        <dbReference type="PROSITE-ProRule" id="PRU00175"/>
    </source>
</evidence>
<dbReference type="GO" id="GO:0008270">
    <property type="term" value="F:zinc ion binding"/>
    <property type="evidence" value="ECO:0007669"/>
    <property type="project" value="UniProtKB-KW"/>
</dbReference>
<evidence type="ECO:0000256" key="6">
    <source>
        <dbReference type="SAM" id="MobiDB-lite"/>
    </source>
</evidence>
<evidence type="ECO:0000259" key="7">
    <source>
        <dbReference type="PROSITE" id="PS50089"/>
    </source>
</evidence>
<evidence type="ECO:0000256" key="1">
    <source>
        <dbReference type="ARBA" id="ARBA00022723"/>
    </source>
</evidence>
<dbReference type="EMBL" id="CP151511">
    <property type="protein sequence ID" value="WZN65166.1"/>
    <property type="molecule type" value="Genomic_DNA"/>
</dbReference>
<dbReference type="SMART" id="SM00184">
    <property type="entry name" value="RING"/>
    <property type="match status" value="1"/>
</dbReference>
<keyword evidence="1" id="KW-0479">Metal-binding</keyword>